<organism evidence="2 3">
    <name type="scientific">Maridesulfovibrio salexigens (strain ATCC 14822 / DSM 2638 / NCIMB 8403 / VKM B-1763)</name>
    <name type="common">Desulfovibrio salexigens</name>
    <dbReference type="NCBI Taxonomy" id="526222"/>
    <lineage>
        <taxon>Bacteria</taxon>
        <taxon>Pseudomonadati</taxon>
        <taxon>Thermodesulfobacteriota</taxon>
        <taxon>Desulfovibrionia</taxon>
        <taxon>Desulfovibrionales</taxon>
        <taxon>Desulfovibrionaceae</taxon>
        <taxon>Maridesulfovibrio</taxon>
    </lineage>
</organism>
<reference evidence="2 3" key="1">
    <citation type="submission" date="2009-06" db="EMBL/GenBank/DDBJ databases">
        <title>Complete sequence of Desulfovibrio salexigens DSM 2638.</title>
        <authorList>
            <consortium name="US DOE Joint Genome Institute"/>
            <person name="Lucas S."/>
            <person name="Copeland A."/>
            <person name="Lapidus A."/>
            <person name="Glavina del Rio T."/>
            <person name="Tice H."/>
            <person name="Bruce D."/>
            <person name="Goodwin L."/>
            <person name="Pitluck S."/>
            <person name="Munk A.C."/>
            <person name="Brettin T."/>
            <person name="Detter J.C."/>
            <person name="Han C."/>
            <person name="Tapia R."/>
            <person name="Larimer F."/>
            <person name="Land M."/>
            <person name="Hauser L."/>
            <person name="Kyrpides N."/>
            <person name="Anderson I."/>
            <person name="Wall J.D."/>
            <person name="Arkin A.P."/>
            <person name="Dehal P."/>
            <person name="Chivian D."/>
            <person name="Giles B."/>
            <person name="Hazen T.C."/>
        </authorList>
    </citation>
    <scope>NUCLEOTIDE SEQUENCE [LARGE SCALE GENOMIC DNA]</scope>
    <source>
        <strain evidence="3">ATCC 14822 / DSM 2638 / NCIMB 8403 / VKM B-1763</strain>
    </source>
</reference>
<gene>
    <name evidence="2" type="ordered locus">Desal_0952</name>
</gene>
<name>C6BZW0_MARSD</name>
<feature type="chain" id="PRO_5002962957" evidence="1">
    <location>
        <begin position="21"/>
        <end position="99"/>
    </location>
</feature>
<dbReference type="EMBL" id="CP001649">
    <property type="protein sequence ID" value="ACS79017.1"/>
    <property type="molecule type" value="Genomic_DNA"/>
</dbReference>
<feature type="signal peptide" evidence="1">
    <location>
        <begin position="1"/>
        <end position="20"/>
    </location>
</feature>
<evidence type="ECO:0000313" key="2">
    <source>
        <dbReference type="EMBL" id="ACS79017.1"/>
    </source>
</evidence>
<dbReference type="KEGG" id="dsa:Desal_0952"/>
<dbReference type="RefSeq" id="WP_015850836.1">
    <property type="nucleotide sequence ID" value="NC_012881.1"/>
</dbReference>
<dbReference type="AlphaFoldDB" id="C6BZW0"/>
<evidence type="ECO:0000256" key="1">
    <source>
        <dbReference type="SAM" id="SignalP"/>
    </source>
</evidence>
<protein>
    <submittedName>
        <fullName evidence="2">Uncharacterized protein</fullName>
    </submittedName>
</protein>
<dbReference type="HOGENOM" id="CLU_2315670_0_0_7"/>
<evidence type="ECO:0000313" key="3">
    <source>
        <dbReference type="Proteomes" id="UP000002601"/>
    </source>
</evidence>
<sequence>MRKILFGFILCLLLSGTAFAGLSDIKMPDLMSEGWMYMPTGSQPGVRYEGYVNTKTMQDILFILTEEGGQIKVEAKKLGIVSTMPESEVPNFIKTALVK</sequence>
<accession>C6BZW0</accession>
<proteinExistence type="predicted"/>
<keyword evidence="3" id="KW-1185">Reference proteome</keyword>
<dbReference type="Proteomes" id="UP000002601">
    <property type="component" value="Chromosome"/>
</dbReference>
<keyword evidence="1" id="KW-0732">Signal</keyword>